<accession>A0A419S9B5</accession>
<dbReference type="EMBL" id="MBTA01000004">
    <property type="protein sequence ID" value="RKD18613.1"/>
    <property type="molecule type" value="Genomic_DNA"/>
</dbReference>
<evidence type="ECO:0000259" key="1">
    <source>
        <dbReference type="Pfam" id="PF13470"/>
    </source>
</evidence>
<proteinExistence type="predicted"/>
<reference evidence="2 3" key="1">
    <citation type="submission" date="2016-07" db="EMBL/GenBank/DDBJ databases">
        <title>Genome of Pelobium manganitolerans.</title>
        <authorList>
            <person name="Wu S."/>
            <person name="Wang G."/>
        </authorList>
    </citation>
    <scope>NUCLEOTIDE SEQUENCE [LARGE SCALE GENOMIC DNA]</scope>
    <source>
        <strain evidence="2 3">YS-25</strain>
    </source>
</reference>
<comment type="caution">
    <text evidence="2">The sequence shown here is derived from an EMBL/GenBank/DDBJ whole genome shotgun (WGS) entry which is preliminary data.</text>
</comment>
<dbReference type="SUPFAM" id="SSF88723">
    <property type="entry name" value="PIN domain-like"/>
    <property type="match status" value="1"/>
</dbReference>
<dbReference type="InterPro" id="IPR029060">
    <property type="entry name" value="PIN-like_dom_sf"/>
</dbReference>
<dbReference type="OrthoDB" id="1148871at2"/>
<organism evidence="2 3">
    <name type="scientific">Pelobium manganitolerans</name>
    <dbReference type="NCBI Taxonomy" id="1842495"/>
    <lineage>
        <taxon>Bacteria</taxon>
        <taxon>Pseudomonadati</taxon>
        <taxon>Bacteroidota</taxon>
        <taxon>Sphingobacteriia</taxon>
        <taxon>Sphingobacteriales</taxon>
        <taxon>Sphingobacteriaceae</taxon>
        <taxon>Pelobium</taxon>
    </lineage>
</organism>
<dbReference type="RefSeq" id="WP_120180791.1">
    <property type="nucleotide sequence ID" value="NZ_MBTA01000004.1"/>
</dbReference>
<feature type="domain" description="PIN" evidence="1">
    <location>
        <begin position="4"/>
        <end position="106"/>
    </location>
</feature>
<keyword evidence="3" id="KW-1185">Reference proteome</keyword>
<dbReference type="InterPro" id="IPR002716">
    <property type="entry name" value="PIN_dom"/>
</dbReference>
<evidence type="ECO:0000313" key="3">
    <source>
        <dbReference type="Proteomes" id="UP000283433"/>
    </source>
</evidence>
<dbReference type="Proteomes" id="UP000283433">
    <property type="component" value="Unassembled WGS sequence"/>
</dbReference>
<evidence type="ECO:0000313" key="2">
    <source>
        <dbReference type="EMBL" id="RKD18613.1"/>
    </source>
</evidence>
<sequence>MAIKVFLDTNIILEYILKREKYNEAAVIFQSQKESTVQLFVSSSVLHIVGCYLTKKLGVKIAKLTLVRFLDIAKVIDANHNYAIMASESDFLDIEDAIQYYTALKKQNGLFNNI</sequence>
<name>A0A419S9B5_9SPHI</name>
<gene>
    <name evidence="2" type="ORF">BCY91_14835</name>
</gene>
<protein>
    <recommendedName>
        <fullName evidence="1">PIN domain-containing protein</fullName>
    </recommendedName>
</protein>
<dbReference type="Pfam" id="PF13470">
    <property type="entry name" value="PIN_3"/>
    <property type="match status" value="1"/>
</dbReference>
<dbReference type="AlphaFoldDB" id="A0A419S9B5"/>